<organism evidence="2 3">
    <name type="scientific">Acetomicrobium flavidum</name>
    <dbReference type="NCBI Taxonomy" id="49896"/>
    <lineage>
        <taxon>Bacteria</taxon>
        <taxon>Thermotogati</taxon>
        <taxon>Synergistota</taxon>
        <taxon>Synergistia</taxon>
        <taxon>Synergistales</taxon>
        <taxon>Acetomicrobiaceae</taxon>
        <taxon>Acetomicrobium</taxon>
    </lineage>
</organism>
<reference evidence="2 3" key="1">
    <citation type="submission" date="2016-11" db="EMBL/GenBank/DDBJ databases">
        <authorList>
            <person name="Varghese N."/>
            <person name="Submissions S."/>
        </authorList>
    </citation>
    <scope>NUCLEOTIDE SEQUENCE [LARGE SCALE GENOMIC DNA]</scope>
    <source>
        <strain evidence="2 3">DSM 20664</strain>
    </source>
</reference>
<keyword evidence="1" id="KW-0472">Membrane</keyword>
<feature type="transmembrane region" description="Helical" evidence="1">
    <location>
        <begin position="58"/>
        <end position="84"/>
    </location>
</feature>
<dbReference type="Proteomes" id="UP000185093">
    <property type="component" value="Unassembled WGS sequence"/>
</dbReference>
<evidence type="ECO:0000313" key="2">
    <source>
        <dbReference type="EMBL" id="SIN63304.1"/>
    </source>
</evidence>
<evidence type="ECO:0000256" key="1">
    <source>
        <dbReference type="SAM" id="Phobius"/>
    </source>
</evidence>
<dbReference type="EMBL" id="FSQZ01000001">
    <property type="protein sequence ID" value="SIN63304.1"/>
    <property type="molecule type" value="Genomic_DNA"/>
</dbReference>
<name>A0ABY1JB93_9BACT</name>
<sequence>MKDIPAQHIEFGVQDMSLLHSIPDVNVQALVAIALFAIALLVARIINNINSKKWPGGVLWVLYLRVLLGFLLAASVVLGFYAFAGISILR</sequence>
<proteinExistence type="predicted"/>
<gene>
    <name evidence="2" type="ORF">SAMN05444368_0364</name>
</gene>
<keyword evidence="3" id="KW-1185">Reference proteome</keyword>
<feature type="transmembrane region" description="Helical" evidence="1">
    <location>
        <begin position="25"/>
        <end position="46"/>
    </location>
</feature>
<accession>A0ABY1JB93</accession>
<evidence type="ECO:0000313" key="3">
    <source>
        <dbReference type="Proteomes" id="UP000185093"/>
    </source>
</evidence>
<comment type="caution">
    <text evidence="2">The sequence shown here is derived from an EMBL/GenBank/DDBJ whole genome shotgun (WGS) entry which is preliminary data.</text>
</comment>
<keyword evidence="1" id="KW-1133">Transmembrane helix</keyword>
<keyword evidence="1" id="KW-0812">Transmembrane</keyword>
<protein>
    <submittedName>
        <fullName evidence="2">Uncharacterized protein</fullName>
    </submittedName>
</protein>